<dbReference type="AlphaFoldDB" id="A0A1E3I5C3"/>
<evidence type="ECO:0000256" key="4">
    <source>
        <dbReference type="RuleBase" id="RU003919"/>
    </source>
</evidence>
<dbReference type="PANTHER" id="PTHR23321:SF26">
    <property type="entry name" value="SMALL RIBOSOMAL SUBUNIT PROTEIN US15M"/>
    <property type="match status" value="1"/>
</dbReference>
<keyword evidence="6" id="KW-1185">Reference proteome</keyword>
<gene>
    <name evidence="5" type="ORF">L202_01276</name>
</gene>
<comment type="similarity">
    <text evidence="1 4">Belongs to the universal ribosomal protein uS15 family.</text>
</comment>
<keyword evidence="2 4" id="KW-0689">Ribosomal protein</keyword>
<sequence>MSRPLQAALRAHLAPVAGPSTPRHFATSQPAAVSQRKLVAKRRKAANIALQASKVRKPENIDPVLGKVYYKNTPVTNPWEGCRLQRILLDYNSIAYSMPPDYASGERPDLLLPGVSKEDADLLFSAVPHASSELRFAAGSGSPATEREQTQQSETLMRILDLRNAAREDVNAWNKRRIVDEFGAGTDTGSSSVQAALLTAKIHNLLAHIENNSRDTSNKRSLRLLVQERARHLKYLKRKQGQEVYEKLLEDLGLDKEAVEGELFIGF</sequence>
<dbReference type="HAMAP" id="MF_01343_B">
    <property type="entry name" value="Ribosomal_uS15_B"/>
    <property type="match status" value="1"/>
</dbReference>
<dbReference type="SUPFAM" id="SSF47060">
    <property type="entry name" value="S15/NS1 RNA-binding domain"/>
    <property type="match status" value="1"/>
</dbReference>
<dbReference type="EMBL" id="AWGJ01000002">
    <property type="protein sequence ID" value="ODN83051.1"/>
    <property type="molecule type" value="Genomic_DNA"/>
</dbReference>
<dbReference type="GO" id="GO:0005737">
    <property type="term" value="C:cytoplasm"/>
    <property type="evidence" value="ECO:0007669"/>
    <property type="project" value="UniProtKB-ARBA"/>
</dbReference>
<dbReference type="STRING" id="1295533.A0A1E3I5C3"/>
<accession>A0A1E3I5C3</accession>
<evidence type="ECO:0000256" key="1">
    <source>
        <dbReference type="ARBA" id="ARBA00008434"/>
    </source>
</evidence>
<dbReference type="InterPro" id="IPR009068">
    <property type="entry name" value="uS15_NS1_RNA-bd_sf"/>
</dbReference>
<dbReference type="RefSeq" id="XP_018997051.1">
    <property type="nucleotide sequence ID" value="XM_019134624.1"/>
</dbReference>
<dbReference type="GO" id="GO:1990904">
    <property type="term" value="C:ribonucleoprotein complex"/>
    <property type="evidence" value="ECO:0007669"/>
    <property type="project" value="UniProtKB-KW"/>
</dbReference>
<protein>
    <submittedName>
        <fullName evidence="5">Ribosomal protein S15</fullName>
    </submittedName>
</protein>
<name>A0A1E3I5C3_9TREE</name>
<dbReference type="GO" id="GO:0003735">
    <property type="term" value="F:structural constituent of ribosome"/>
    <property type="evidence" value="ECO:0007669"/>
    <property type="project" value="InterPro"/>
</dbReference>
<reference evidence="5 6" key="1">
    <citation type="submission" date="2016-06" db="EMBL/GenBank/DDBJ databases">
        <title>Evolution of pathogenesis and genome organization in the Tremellales.</title>
        <authorList>
            <person name="Cuomo C."/>
            <person name="Litvintseva A."/>
            <person name="Heitman J."/>
            <person name="Chen Y."/>
            <person name="Sun S."/>
            <person name="Springer D."/>
            <person name="Dromer F."/>
            <person name="Young S."/>
            <person name="Zeng Q."/>
            <person name="Chapman S."/>
            <person name="Gujja S."/>
            <person name="Saif S."/>
            <person name="Birren B."/>
        </authorList>
    </citation>
    <scope>NUCLEOTIDE SEQUENCE [LARGE SCALE GENOMIC DNA]</scope>
    <source>
        <strain evidence="5 6">CBS 6039</strain>
    </source>
</reference>
<evidence type="ECO:0000313" key="5">
    <source>
        <dbReference type="EMBL" id="ODN83051.1"/>
    </source>
</evidence>
<dbReference type="NCBIfam" id="TIGR00952">
    <property type="entry name" value="S15_bact"/>
    <property type="match status" value="1"/>
</dbReference>
<keyword evidence="3 4" id="KW-0687">Ribonucleoprotein</keyword>
<organism evidence="5 6">
    <name type="scientific">Cryptococcus amylolentus CBS 6039</name>
    <dbReference type="NCBI Taxonomy" id="1295533"/>
    <lineage>
        <taxon>Eukaryota</taxon>
        <taxon>Fungi</taxon>
        <taxon>Dikarya</taxon>
        <taxon>Basidiomycota</taxon>
        <taxon>Agaricomycotina</taxon>
        <taxon>Tremellomycetes</taxon>
        <taxon>Tremellales</taxon>
        <taxon>Cryptococcaceae</taxon>
        <taxon>Cryptococcus</taxon>
    </lineage>
</organism>
<dbReference type="Proteomes" id="UP000094065">
    <property type="component" value="Unassembled WGS sequence"/>
</dbReference>
<dbReference type="GO" id="GO:0006412">
    <property type="term" value="P:translation"/>
    <property type="evidence" value="ECO:0007669"/>
    <property type="project" value="InterPro"/>
</dbReference>
<evidence type="ECO:0000256" key="2">
    <source>
        <dbReference type="ARBA" id="ARBA00022980"/>
    </source>
</evidence>
<dbReference type="InterPro" id="IPR005290">
    <property type="entry name" value="Ribosomal_uS15_bac-type"/>
</dbReference>
<dbReference type="GeneID" id="30152585"/>
<evidence type="ECO:0000313" key="6">
    <source>
        <dbReference type="Proteomes" id="UP000094065"/>
    </source>
</evidence>
<dbReference type="Pfam" id="PF00312">
    <property type="entry name" value="Ribosomal_S15"/>
    <property type="match status" value="1"/>
</dbReference>
<dbReference type="InterPro" id="IPR000589">
    <property type="entry name" value="Ribosomal_uS15"/>
</dbReference>
<evidence type="ECO:0000256" key="3">
    <source>
        <dbReference type="ARBA" id="ARBA00023274"/>
    </source>
</evidence>
<dbReference type="Gene3D" id="1.10.287.10">
    <property type="entry name" value="S15/NS1, RNA-binding"/>
    <property type="match status" value="1"/>
</dbReference>
<proteinExistence type="inferred from homology"/>
<dbReference type="GO" id="GO:0005840">
    <property type="term" value="C:ribosome"/>
    <property type="evidence" value="ECO:0007669"/>
    <property type="project" value="UniProtKB-KW"/>
</dbReference>
<comment type="caution">
    <text evidence="5">The sequence shown here is derived from an EMBL/GenBank/DDBJ whole genome shotgun (WGS) entry which is preliminary data.</text>
</comment>
<dbReference type="CDD" id="cd00677">
    <property type="entry name" value="S15_NS1_EPRS_RNA-bind"/>
    <property type="match status" value="1"/>
</dbReference>
<dbReference type="OrthoDB" id="441444at2759"/>
<dbReference type="PANTHER" id="PTHR23321">
    <property type="entry name" value="RIBOSOMAL PROTEIN S15, BACTERIAL AND ORGANELLAR"/>
    <property type="match status" value="1"/>
</dbReference>
<dbReference type="SMART" id="SM01387">
    <property type="entry name" value="Ribosomal_S15"/>
    <property type="match status" value="1"/>
</dbReference>